<sequence length="180" mass="20851">MLYTLKLKLLADARQRELLAHTMKIFSEICNFISDIGIQTNTIRNKIKLQKHCYYVVREKYGVPAQMVVRAVGKVVETYKSGAKKTFFGETSAVVYDKRTLAFKMIERVSLTTIEGRIEIPFLVTGYRKGIYERRQPGQADLIVQNNDYYLLLVIDLPEVENISPIEFTEINSYDLEEKQ</sequence>
<evidence type="ECO:0008006" key="3">
    <source>
        <dbReference type="Google" id="ProtNLM"/>
    </source>
</evidence>
<protein>
    <recommendedName>
        <fullName evidence="3">Transposase</fullName>
    </recommendedName>
</protein>
<keyword evidence="1" id="KW-0614">Plasmid</keyword>
<reference evidence="2" key="1">
    <citation type="submission" date="2012-01" db="EMBL/GenBank/DDBJ databases">
        <title>Complete sequence of plasmid of Thermobacillus composti KWC4.</title>
        <authorList>
            <person name="Lucas S."/>
            <person name="Han J."/>
            <person name="Lapidus A."/>
            <person name="Cheng J.-F."/>
            <person name="Goodwin L."/>
            <person name="Pitluck S."/>
            <person name="Peters L."/>
            <person name="Ovchinnikova G."/>
            <person name="Teshima H."/>
            <person name="Detter J.C."/>
            <person name="Han C."/>
            <person name="Tapia R."/>
            <person name="Land M."/>
            <person name="Hauser L."/>
            <person name="Kyrpides N."/>
            <person name="Ivanova N."/>
            <person name="Pagani I."/>
            <person name="Anderson I."/>
            <person name="Woyke T."/>
        </authorList>
    </citation>
    <scope>NUCLEOTIDE SEQUENCE [LARGE SCALE GENOMIC DNA]</scope>
    <source>
        <strain evidence="2">DSM 18247 / JCM 13945 / KWC4</strain>
        <plasmid evidence="2">Plasmid pTHECO01</plasmid>
    </source>
</reference>
<dbReference type="EMBL" id="CP003256">
    <property type="protein sequence ID" value="AGA60035.1"/>
    <property type="molecule type" value="Genomic_DNA"/>
</dbReference>
<dbReference type="Proteomes" id="UP000010795">
    <property type="component" value="Plasmid pTHECO01"/>
</dbReference>
<geneLocation type="plasmid" evidence="1 2">
    <name>pTHECO01</name>
</geneLocation>
<dbReference type="AlphaFoldDB" id="L0EL72"/>
<gene>
    <name evidence="1" type="ordered locus">Theco_4033</name>
</gene>
<name>L0EL72_THECK</name>
<accession>L0EL72</accession>
<organism evidence="1 2">
    <name type="scientific">Thermobacillus composti (strain DSM 18247 / JCM 13945 / KWC4)</name>
    <dbReference type="NCBI Taxonomy" id="717605"/>
    <lineage>
        <taxon>Bacteria</taxon>
        <taxon>Bacillati</taxon>
        <taxon>Bacillota</taxon>
        <taxon>Bacilli</taxon>
        <taxon>Bacillales</taxon>
        <taxon>Paenibacillaceae</taxon>
        <taxon>Thermobacillus</taxon>
    </lineage>
</organism>
<proteinExistence type="predicted"/>
<keyword evidence="2" id="KW-1185">Reference proteome</keyword>
<dbReference type="HOGENOM" id="CLU_124417_0_0_9"/>
<evidence type="ECO:0000313" key="2">
    <source>
        <dbReference type="Proteomes" id="UP000010795"/>
    </source>
</evidence>
<evidence type="ECO:0000313" key="1">
    <source>
        <dbReference type="EMBL" id="AGA60035.1"/>
    </source>
</evidence>
<dbReference type="eggNOG" id="COG0675">
    <property type="taxonomic scope" value="Bacteria"/>
</dbReference>
<dbReference type="KEGG" id="tco:Theco_4033"/>